<dbReference type="Pfam" id="PF07720">
    <property type="entry name" value="TPR_3"/>
    <property type="match status" value="1"/>
</dbReference>
<comment type="caution">
    <text evidence="8">The sequence shown here is derived from an EMBL/GenBank/DDBJ whole genome shotgun (WGS) entry which is preliminary data.</text>
</comment>
<sequence>MAGKTNTSDITNGLRIMNIEKIRTQIRSYIDKHQYQTALFWADKVVTLTGELKDEYWYVQCMYLSRQFNRAADYITQKSLQEYKTFRYLAAKCLTSVKKWEEALDMLENAETQNKALGSILGVSACPRMEDVSETLPLENTASSTALLKGQIYEALDNRVQAISYYKQALKFDVHNYQAFDLLVKHQMLTSKEERELLDSLPFKIQCSEEEAEVVKGLYETLLKKYDKPSDSSLPEALSTVKSNRDVITNQAERVYYNCDFHTCYKLTSSVLENDPWHDGCLQLHIATLVELKKSNDLYYLAHKLVDNQPEMAISWFAVGCYYYLVKKYEAARKFLSKSTLIDNLFGPAWLAFGHAFAAEGEHDQASAAYFTSARLMKGCHLPLLYSGLEYGLMRNFKLAEKLLDEALLIAPSDPFVLHEMGVINFHNGDLETANRFLMQALTAIQENCQGPMAEKWEPLLNNLGHVHRKLKKYDEALNFHRQALILSPQNQSTLSSIGYCYVLMGQFSQAIEYFHKALGSGGNDTFTSTVLGHTLELFIGDMSPCEGLQDLDLDAVAKEEVVATEKSATSSLDIEVEMEDND</sequence>
<gene>
    <name evidence="8" type="ORF">HOLleu_27125</name>
</gene>
<dbReference type="Gene3D" id="1.25.40.10">
    <property type="entry name" value="Tetratricopeptide repeat domain"/>
    <property type="match status" value="1"/>
</dbReference>
<dbReference type="Pfam" id="PF13181">
    <property type="entry name" value="TPR_8"/>
    <property type="match status" value="1"/>
</dbReference>
<evidence type="ECO:0000256" key="2">
    <source>
        <dbReference type="ARBA" id="ARBA00022737"/>
    </source>
</evidence>
<reference evidence="8" key="1">
    <citation type="submission" date="2021-10" db="EMBL/GenBank/DDBJ databases">
        <title>Tropical sea cucumber genome reveals ecological adaptation and Cuvierian tubules defense mechanism.</title>
        <authorList>
            <person name="Chen T."/>
        </authorList>
    </citation>
    <scope>NUCLEOTIDE SEQUENCE</scope>
    <source>
        <strain evidence="8">Nanhai2018</strain>
        <tissue evidence="8">Muscle</tissue>
    </source>
</reference>
<dbReference type="GO" id="GO:0045842">
    <property type="term" value="P:positive regulation of mitotic metaphase/anaphase transition"/>
    <property type="evidence" value="ECO:0007669"/>
    <property type="project" value="TreeGrafter"/>
</dbReference>
<dbReference type="SMART" id="SM00028">
    <property type="entry name" value="TPR"/>
    <property type="match status" value="7"/>
</dbReference>
<feature type="repeat" description="TPR" evidence="7">
    <location>
        <begin position="458"/>
        <end position="491"/>
    </location>
</feature>
<feature type="repeat" description="TPR" evidence="7">
    <location>
        <begin position="143"/>
        <end position="176"/>
    </location>
</feature>
<keyword evidence="4" id="KW-0833">Ubl conjugation pathway</keyword>
<dbReference type="PANTHER" id="PTHR12558">
    <property type="entry name" value="CELL DIVISION CYCLE 16,23,27"/>
    <property type="match status" value="1"/>
</dbReference>
<keyword evidence="3" id="KW-0498">Mitosis</keyword>
<evidence type="ECO:0000256" key="3">
    <source>
        <dbReference type="ARBA" id="ARBA00022776"/>
    </source>
</evidence>
<keyword evidence="9" id="KW-1185">Reference proteome</keyword>
<dbReference type="Pfam" id="PF12895">
    <property type="entry name" value="ANAPC3"/>
    <property type="match status" value="1"/>
</dbReference>
<evidence type="ECO:0000256" key="6">
    <source>
        <dbReference type="ARBA" id="ARBA00023306"/>
    </source>
</evidence>
<name>A0A9Q1BPZ8_HOLLE</name>
<dbReference type="InterPro" id="IPR019734">
    <property type="entry name" value="TPR_rpt"/>
</dbReference>
<dbReference type="GO" id="GO:0005680">
    <property type="term" value="C:anaphase-promoting complex"/>
    <property type="evidence" value="ECO:0007669"/>
    <property type="project" value="TreeGrafter"/>
</dbReference>
<dbReference type="EMBL" id="JAIZAY010000013">
    <property type="protein sequence ID" value="KAJ8030655.1"/>
    <property type="molecule type" value="Genomic_DNA"/>
</dbReference>
<protein>
    <submittedName>
        <fullName evidence="8">Cell division cycle protein 16-like</fullName>
    </submittedName>
</protein>
<proteinExistence type="predicted"/>
<dbReference type="InterPro" id="IPR011990">
    <property type="entry name" value="TPR-like_helical_dom_sf"/>
</dbReference>
<dbReference type="PANTHER" id="PTHR12558:SF9">
    <property type="entry name" value="CELL DIVISION CYCLE PROTEIN 16 HOMOLOG"/>
    <property type="match status" value="1"/>
</dbReference>
<evidence type="ECO:0000313" key="9">
    <source>
        <dbReference type="Proteomes" id="UP001152320"/>
    </source>
</evidence>
<evidence type="ECO:0000256" key="5">
    <source>
        <dbReference type="ARBA" id="ARBA00022803"/>
    </source>
</evidence>
<keyword evidence="2" id="KW-0677">Repeat</keyword>
<keyword evidence="6" id="KW-0131">Cell cycle</keyword>
<evidence type="ECO:0000256" key="1">
    <source>
        <dbReference type="ARBA" id="ARBA00022618"/>
    </source>
</evidence>
<dbReference type="GO" id="GO:0016567">
    <property type="term" value="P:protein ubiquitination"/>
    <property type="evidence" value="ECO:0007669"/>
    <property type="project" value="TreeGrafter"/>
</dbReference>
<evidence type="ECO:0000313" key="8">
    <source>
        <dbReference type="EMBL" id="KAJ8030655.1"/>
    </source>
</evidence>
<dbReference type="OrthoDB" id="10006270at2759"/>
<evidence type="ECO:0000256" key="7">
    <source>
        <dbReference type="PROSITE-ProRule" id="PRU00339"/>
    </source>
</evidence>
<dbReference type="SUPFAM" id="SSF48452">
    <property type="entry name" value="TPR-like"/>
    <property type="match status" value="1"/>
</dbReference>
<organism evidence="8 9">
    <name type="scientific">Holothuria leucospilota</name>
    <name type="common">Black long sea cucumber</name>
    <name type="synonym">Mertensiothuria leucospilota</name>
    <dbReference type="NCBI Taxonomy" id="206669"/>
    <lineage>
        <taxon>Eukaryota</taxon>
        <taxon>Metazoa</taxon>
        <taxon>Echinodermata</taxon>
        <taxon>Eleutherozoa</taxon>
        <taxon>Echinozoa</taxon>
        <taxon>Holothuroidea</taxon>
        <taxon>Aspidochirotacea</taxon>
        <taxon>Aspidochirotida</taxon>
        <taxon>Holothuriidae</taxon>
        <taxon>Holothuria</taxon>
    </lineage>
</organism>
<dbReference type="AlphaFoldDB" id="A0A9Q1BPZ8"/>
<dbReference type="GO" id="GO:0031145">
    <property type="term" value="P:anaphase-promoting complex-dependent catabolic process"/>
    <property type="evidence" value="ECO:0007669"/>
    <property type="project" value="TreeGrafter"/>
</dbReference>
<evidence type="ECO:0000256" key="4">
    <source>
        <dbReference type="ARBA" id="ARBA00022786"/>
    </source>
</evidence>
<dbReference type="Pfam" id="PF13424">
    <property type="entry name" value="TPR_12"/>
    <property type="match status" value="1"/>
</dbReference>
<dbReference type="InterPro" id="IPR011716">
    <property type="entry name" value="TPR-3"/>
</dbReference>
<dbReference type="Proteomes" id="UP001152320">
    <property type="component" value="Chromosome 13"/>
</dbReference>
<keyword evidence="5 7" id="KW-0802">TPR repeat</keyword>
<accession>A0A9Q1BPZ8</accession>
<dbReference type="GO" id="GO:0051301">
    <property type="term" value="P:cell division"/>
    <property type="evidence" value="ECO:0007669"/>
    <property type="project" value="UniProtKB-KW"/>
</dbReference>
<dbReference type="SUPFAM" id="SSF81901">
    <property type="entry name" value="HCP-like"/>
    <property type="match status" value="1"/>
</dbReference>
<keyword evidence="1 8" id="KW-0132">Cell division</keyword>
<dbReference type="GO" id="GO:0005737">
    <property type="term" value="C:cytoplasm"/>
    <property type="evidence" value="ECO:0007669"/>
    <property type="project" value="TreeGrafter"/>
</dbReference>
<feature type="repeat" description="TPR" evidence="7">
    <location>
        <begin position="492"/>
        <end position="525"/>
    </location>
</feature>
<dbReference type="PROSITE" id="PS50005">
    <property type="entry name" value="TPR"/>
    <property type="match status" value="3"/>
</dbReference>